<dbReference type="OMA" id="CISECIS"/>
<dbReference type="EMBL" id="AL590451">
    <property type="protein sequence ID" value="CAD27076.1"/>
    <property type="molecule type" value="Genomic_DNA"/>
</dbReference>
<dbReference type="OrthoDB" id="2195410at2759"/>
<evidence type="ECO:0000256" key="1">
    <source>
        <dbReference type="SAM" id="Coils"/>
    </source>
</evidence>
<evidence type="ECO:0000313" key="3">
    <source>
        <dbReference type="Proteomes" id="UP000000819"/>
    </source>
</evidence>
<dbReference type="HOGENOM" id="CLU_136887_0_0_1"/>
<protein>
    <submittedName>
        <fullName evidence="2">Uncharacterized protein</fullName>
    </submittedName>
</protein>
<accession>Q8STR4</accession>
<reference evidence="2 3" key="1">
    <citation type="journal article" date="2001" name="Nature">
        <title>Genome sequence and gene compaction of the eukaryote parasite Encephalitozoon cuniculi.</title>
        <authorList>
            <person name="Katinka M.D."/>
            <person name="Duprat S."/>
            <person name="Cornillot E."/>
            <person name="Metenier G."/>
            <person name="Thomarat F."/>
            <person name="Prensier G."/>
            <person name="Barbe V."/>
            <person name="Peyretaillade E."/>
            <person name="Brottier P."/>
            <person name="Wincker P."/>
            <person name="Delbac F."/>
            <person name="El Alaoui H."/>
            <person name="Peyret P."/>
            <person name="Saurin W."/>
            <person name="Gouy M."/>
            <person name="Weissenbach J."/>
            <person name="Vivares C.P."/>
        </authorList>
    </citation>
    <scope>NUCLEOTIDE SEQUENCE [LARGE SCALE GENOMIC DNA]</scope>
    <source>
        <strain evidence="2 3">GB-M1</strain>
    </source>
</reference>
<dbReference type="Proteomes" id="UP000000819">
    <property type="component" value="Chromosome IX"/>
</dbReference>
<dbReference type="RefSeq" id="NP_001402357.1">
    <property type="nucleotide sequence ID" value="NM_001415416.1"/>
</dbReference>
<keyword evidence="1" id="KW-0175">Coiled coil</keyword>
<dbReference type="STRING" id="284813.Q8STR4"/>
<dbReference type="KEGG" id="ecu:ECU09_1020"/>
<gene>
    <name evidence="2" type="ordered locus">ECU09_1020</name>
</gene>
<keyword evidence="3" id="KW-1185">Reference proteome</keyword>
<sequence>MYTATKPENAEEYQELCVDGRMFYKLGESKKKTVRRRYSDQFKNPLFIQKDVNRKLRMMRQFREKHGDLEEEIERWKDCISECISILHSQHSVHPAEIFKAFPLGKWGFDIEEYGGCEEDLLHTAKIG</sequence>
<organism evidence="2 3">
    <name type="scientific">Encephalitozoon cuniculi (strain GB-M1)</name>
    <name type="common">Microsporidian parasite</name>
    <dbReference type="NCBI Taxonomy" id="284813"/>
    <lineage>
        <taxon>Eukaryota</taxon>
        <taxon>Fungi</taxon>
        <taxon>Fungi incertae sedis</taxon>
        <taxon>Microsporidia</taxon>
        <taxon>Unikaryonidae</taxon>
        <taxon>Encephalitozoon</taxon>
    </lineage>
</organism>
<dbReference type="InterPro" id="IPR031509">
    <property type="entry name" value="Mei5-like"/>
</dbReference>
<feature type="coiled-coil region" evidence="1">
    <location>
        <begin position="52"/>
        <end position="79"/>
    </location>
</feature>
<reference evidence="2 3" key="2">
    <citation type="journal article" date="2009" name="BMC Genomics">
        <title>Identification of transcriptional signals in Encephalitozoon cuniculi widespread among Microsporidia phylum: support for accurate structural genome annotation.</title>
        <authorList>
            <person name="Peyretaillade E."/>
            <person name="Goncalves O."/>
            <person name="Terrat S."/>
            <person name="Dugat-Bony E."/>
            <person name="Wincker P."/>
            <person name="Cornman R.S."/>
            <person name="Evans J.D."/>
            <person name="Delbac F."/>
            <person name="Peyret P."/>
        </authorList>
    </citation>
    <scope>NUCLEOTIDE SEQUENCE [LARGE SCALE GENOMIC DNA]</scope>
    <source>
        <strain evidence="2 3">GB-M1</strain>
    </source>
</reference>
<dbReference type="GeneID" id="860442"/>
<evidence type="ECO:0000313" key="2">
    <source>
        <dbReference type="EMBL" id="CAD27076.1"/>
    </source>
</evidence>
<dbReference type="InParanoid" id="Q8STR4"/>
<dbReference type="Pfam" id="PF17021">
    <property type="entry name" value="Mei5_like"/>
    <property type="match status" value="1"/>
</dbReference>
<dbReference type="AlphaFoldDB" id="Q8STR4"/>
<dbReference type="VEuPathDB" id="MicrosporidiaDB:ECU09_1020"/>
<proteinExistence type="predicted"/>
<name>Q8STR4_ENCCU</name>